<dbReference type="PANTHER" id="PTHR40392:SF1">
    <property type="entry name" value="2-PHOSPHO-L-LACTATE GUANYLYLTRANSFERASE"/>
    <property type="match status" value="1"/>
</dbReference>
<dbReference type="Proteomes" id="UP000763641">
    <property type="component" value="Unassembled WGS sequence"/>
</dbReference>
<dbReference type="InterPro" id="IPR029044">
    <property type="entry name" value="Nucleotide-diphossugar_trans"/>
</dbReference>
<evidence type="ECO:0000313" key="5">
    <source>
        <dbReference type="EMBL" id="MBM6577807.1"/>
    </source>
</evidence>
<dbReference type="GO" id="GO:0043814">
    <property type="term" value="F:phospholactate guanylyltransferase activity"/>
    <property type="evidence" value="ECO:0007669"/>
    <property type="project" value="UniProtKB-EC"/>
</dbReference>
<dbReference type="SUPFAM" id="SSF53448">
    <property type="entry name" value="Nucleotide-diphospho-sugar transferases"/>
    <property type="match status" value="1"/>
</dbReference>
<evidence type="ECO:0000256" key="2">
    <source>
        <dbReference type="ARBA" id="ARBA00022695"/>
    </source>
</evidence>
<comment type="caution">
    <text evidence="5">The sequence shown here is derived from an EMBL/GenBank/DDBJ whole genome shotgun (WGS) entry which is preliminary data.</text>
</comment>
<dbReference type="Gene3D" id="3.90.550.10">
    <property type="entry name" value="Spore Coat Polysaccharide Biosynthesis Protein SpsA, Chain A"/>
    <property type="match status" value="1"/>
</dbReference>
<keyword evidence="3" id="KW-0547">Nucleotide-binding</keyword>
<proteinExistence type="predicted"/>
<accession>A0ABS2DA38</accession>
<evidence type="ECO:0000313" key="6">
    <source>
        <dbReference type="Proteomes" id="UP000763641"/>
    </source>
</evidence>
<dbReference type="EMBL" id="JAFEMC010000005">
    <property type="protein sequence ID" value="MBM6577807.1"/>
    <property type="molecule type" value="Genomic_DNA"/>
</dbReference>
<organism evidence="5 6">
    <name type="scientific">Sphingomonas longa</name>
    <dbReference type="NCBI Taxonomy" id="2778730"/>
    <lineage>
        <taxon>Bacteria</taxon>
        <taxon>Pseudomonadati</taxon>
        <taxon>Pseudomonadota</taxon>
        <taxon>Alphaproteobacteria</taxon>
        <taxon>Sphingomonadales</taxon>
        <taxon>Sphingomonadaceae</taxon>
        <taxon>Sphingomonas</taxon>
    </lineage>
</organism>
<reference evidence="5 6" key="1">
    <citation type="submission" date="2020-12" db="EMBL/GenBank/DDBJ databases">
        <title>Sphingomonas sp.</title>
        <authorList>
            <person name="Kim M.K."/>
        </authorList>
    </citation>
    <scope>NUCLEOTIDE SEQUENCE [LARGE SCALE GENOMIC DNA]</scope>
    <source>
        <strain evidence="5 6">BT552</strain>
    </source>
</reference>
<dbReference type="NCBIfam" id="TIGR03552">
    <property type="entry name" value="F420_cofC"/>
    <property type="match status" value="1"/>
</dbReference>
<dbReference type="InterPro" id="IPR002835">
    <property type="entry name" value="CofC"/>
</dbReference>
<name>A0ABS2DA38_9SPHN</name>
<dbReference type="PANTHER" id="PTHR40392">
    <property type="entry name" value="2-PHOSPHO-L-LACTATE GUANYLYLTRANSFERASE"/>
    <property type="match status" value="1"/>
</dbReference>
<keyword evidence="6" id="KW-1185">Reference proteome</keyword>
<protein>
    <submittedName>
        <fullName evidence="5">2-phospho-L-lactate guanylyltransferase</fullName>
        <ecNumber evidence="5">2.7.7.68</ecNumber>
    </submittedName>
</protein>
<keyword evidence="1 5" id="KW-0808">Transferase</keyword>
<sequence length="213" mass="22805">MDGLWLIVPAKPFRDGKSRLCLPAWQRAALNRAFLHHVLTTAAQVIPPERTVVISRDPDVLSQARRHDVRALPEAADSDLNDALGCAATFAASRGATHILSLFTDLPQLTVGDVQALLAAASSDRAVVIAADKAGGGTNAMLMPACLFPYSHGAGSFWRHLSTTREAGHAVAVLRRPGLMADVDEPGQMEALPRKFAMVLEPGNARMQTEVVK</sequence>
<dbReference type="RefSeq" id="WP_204199907.1">
    <property type="nucleotide sequence ID" value="NZ_JAFEMC010000005.1"/>
</dbReference>
<keyword evidence="4" id="KW-0342">GTP-binding</keyword>
<evidence type="ECO:0000256" key="3">
    <source>
        <dbReference type="ARBA" id="ARBA00022741"/>
    </source>
</evidence>
<dbReference type="Pfam" id="PF01983">
    <property type="entry name" value="CofC"/>
    <property type="match status" value="1"/>
</dbReference>
<keyword evidence="2 5" id="KW-0548">Nucleotidyltransferase</keyword>
<evidence type="ECO:0000256" key="1">
    <source>
        <dbReference type="ARBA" id="ARBA00022679"/>
    </source>
</evidence>
<dbReference type="EC" id="2.7.7.68" evidence="5"/>
<gene>
    <name evidence="5" type="primary">cofC</name>
    <name evidence="5" type="ORF">ILT43_15600</name>
</gene>
<evidence type="ECO:0000256" key="4">
    <source>
        <dbReference type="ARBA" id="ARBA00023134"/>
    </source>
</evidence>